<organism evidence="9 10">
    <name type="scientific">Hydrogenibacillus schlegelii</name>
    <name type="common">Bacillus schlegelii</name>
    <dbReference type="NCBI Taxonomy" id="1484"/>
    <lineage>
        <taxon>Bacteria</taxon>
        <taxon>Bacillati</taxon>
        <taxon>Bacillota</taxon>
        <taxon>Bacilli</taxon>
        <taxon>Bacillales</taxon>
        <taxon>Bacillales Family X. Incertae Sedis</taxon>
        <taxon>Hydrogenibacillus</taxon>
    </lineage>
</organism>
<dbReference type="PANTHER" id="PTHR43126:SF2">
    <property type="entry name" value="D-ALANYL-D-ALANINE DIPEPTIDASE"/>
    <property type="match status" value="1"/>
</dbReference>
<keyword evidence="7" id="KW-0482">Metalloprotease</keyword>
<sequence>MAADFLPEGYGLMVYDGWRSFEFQHELYEFYKKILAAHQDLQRHDVNLEQWLQRFVAPPIRDPDDPPPHTTGGAVDVTLIFAGAEVEMGTSFDDFTAESATDWYEQKSSLTPHERLIAEHRKILRSAMEKAGFVNYPLEWWHFDFGNLSWAKRLGREPLYGAIWNEKEAFGDVKEN</sequence>
<evidence type="ECO:0000256" key="1">
    <source>
        <dbReference type="ARBA" id="ARBA00001362"/>
    </source>
</evidence>
<evidence type="ECO:0008006" key="11">
    <source>
        <dbReference type="Google" id="ProtNLM"/>
    </source>
</evidence>
<gene>
    <name evidence="9" type="ORF">SA87_09740</name>
</gene>
<keyword evidence="3" id="KW-0479">Metal-binding</keyword>
<keyword evidence="6" id="KW-0224">Dipeptidase</keyword>
<dbReference type="STRING" id="1484.SA87_09740"/>
<dbReference type="GO" id="GO:0006508">
    <property type="term" value="P:proteolysis"/>
    <property type="evidence" value="ECO:0007669"/>
    <property type="project" value="UniProtKB-KW"/>
</dbReference>
<comment type="catalytic activity">
    <reaction evidence="1">
        <text>D-alanyl-D-alanine + H2O = 2 D-alanine</text>
        <dbReference type="Rhea" id="RHEA:20661"/>
        <dbReference type="ChEBI" id="CHEBI:15377"/>
        <dbReference type="ChEBI" id="CHEBI:57416"/>
        <dbReference type="ChEBI" id="CHEBI:57822"/>
        <dbReference type="EC" id="3.4.13.22"/>
    </reaction>
</comment>
<dbReference type="Gene3D" id="3.30.1380.10">
    <property type="match status" value="1"/>
</dbReference>
<evidence type="ECO:0000256" key="3">
    <source>
        <dbReference type="ARBA" id="ARBA00022723"/>
    </source>
</evidence>
<evidence type="ECO:0000313" key="9">
    <source>
        <dbReference type="EMBL" id="OAR04876.1"/>
    </source>
</evidence>
<dbReference type="GO" id="GO:0008237">
    <property type="term" value="F:metallopeptidase activity"/>
    <property type="evidence" value="ECO:0007669"/>
    <property type="project" value="UniProtKB-KW"/>
</dbReference>
<dbReference type="GO" id="GO:0160237">
    <property type="term" value="F:D-Ala-D-Ala dipeptidase activity"/>
    <property type="evidence" value="ECO:0007669"/>
    <property type="project" value="UniProtKB-EC"/>
</dbReference>
<evidence type="ECO:0000256" key="4">
    <source>
        <dbReference type="ARBA" id="ARBA00022801"/>
    </source>
</evidence>
<keyword evidence="4" id="KW-0378">Hydrolase</keyword>
<keyword evidence="2" id="KW-0645">Protease</keyword>
<dbReference type="SUPFAM" id="SSF55166">
    <property type="entry name" value="Hedgehog/DD-peptidase"/>
    <property type="match status" value="1"/>
</dbReference>
<dbReference type="GO" id="GO:0071555">
    <property type="term" value="P:cell wall organization"/>
    <property type="evidence" value="ECO:0007669"/>
    <property type="project" value="UniProtKB-KW"/>
</dbReference>
<keyword evidence="10" id="KW-1185">Reference proteome</keyword>
<keyword evidence="8" id="KW-0961">Cell wall biogenesis/degradation</keyword>
<dbReference type="InterPro" id="IPR009045">
    <property type="entry name" value="Zn_M74/Hedgehog-like"/>
</dbReference>
<comment type="caution">
    <text evidence="9">The sequence shown here is derived from an EMBL/GenBank/DDBJ whole genome shotgun (WGS) entry which is preliminary data.</text>
</comment>
<evidence type="ECO:0000256" key="6">
    <source>
        <dbReference type="ARBA" id="ARBA00022997"/>
    </source>
</evidence>
<dbReference type="Proteomes" id="UP000243024">
    <property type="component" value="Unassembled WGS sequence"/>
</dbReference>
<evidence type="ECO:0000256" key="8">
    <source>
        <dbReference type="ARBA" id="ARBA00023316"/>
    </source>
</evidence>
<evidence type="ECO:0000313" key="10">
    <source>
        <dbReference type="Proteomes" id="UP000243024"/>
    </source>
</evidence>
<protein>
    <recommendedName>
        <fullName evidence="11">D-Ala-D-Ala dipeptidase</fullName>
    </recommendedName>
</protein>
<dbReference type="PANTHER" id="PTHR43126">
    <property type="entry name" value="D-ALANYL-D-ALANINE DIPEPTIDASE"/>
    <property type="match status" value="1"/>
</dbReference>
<dbReference type="AlphaFoldDB" id="A0A179IQC1"/>
<accession>A0A179IQC1</accession>
<dbReference type="InterPro" id="IPR000755">
    <property type="entry name" value="A_A_dipeptidase"/>
</dbReference>
<proteinExistence type="predicted"/>
<evidence type="ECO:0000256" key="7">
    <source>
        <dbReference type="ARBA" id="ARBA00023049"/>
    </source>
</evidence>
<reference evidence="9 10" key="1">
    <citation type="submission" date="2015-09" db="EMBL/GenBank/DDBJ databases">
        <title>Draft genome sequence of Hydrogenibacillus schlegelii DSM 2000.</title>
        <authorList>
            <person name="Hemp J."/>
        </authorList>
    </citation>
    <scope>NUCLEOTIDE SEQUENCE [LARGE SCALE GENOMIC DNA]</scope>
    <source>
        <strain evidence="9 10">MA 48</strain>
    </source>
</reference>
<dbReference type="EMBL" id="JXBB01000009">
    <property type="protein sequence ID" value="OAR04876.1"/>
    <property type="molecule type" value="Genomic_DNA"/>
</dbReference>
<evidence type="ECO:0000256" key="2">
    <source>
        <dbReference type="ARBA" id="ARBA00022670"/>
    </source>
</evidence>
<evidence type="ECO:0000256" key="5">
    <source>
        <dbReference type="ARBA" id="ARBA00022833"/>
    </source>
</evidence>
<name>A0A179IQC1_HYDSH</name>
<keyword evidence="5" id="KW-0862">Zinc</keyword>
<dbReference type="Pfam" id="PF01427">
    <property type="entry name" value="Peptidase_M15"/>
    <property type="match status" value="1"/>
</dbReference>
<dbReference type="GO" id="GO:0046872">
    <property type="term" value="F:metal ion binding"/>
    <property type="evidence" value="ECO:0007669"/>
    <property type="project" value="UniProtKB-KW"/>
</dbReference>